<feature type="non-terminal residue" evidence="2">
    <location>
        <position position="122"/>
    </location>
</feature>
<proteinExistence type="predicted"/>
<name>A0A0B6Z4A5_9EUPU</name>
<feature type="region of interest" description="Disordered" evidence="1">
    <location>
        <begin position="17"/>
        <end position="40"/>
    </location>
</feature>
<sequence>GSDTSSMEDMLMPHDLLEDNHTSPVFPSPTSMIGHMGAGPTHQRYEQVPIHQQHDPQGHNKENMFSLHQNHIPVPNSAGDNRAGFEKLPVPQSVTAFFNSAALGGANPSTTSSTKFSTQDAE</sequence>
<reference evidence="2" key="1">
    <citation type="submission" date="2014-12" db="EMBL/GenBank/DDBJ databases">
        <title>Insight into the proteome of Arion vulgaris.</title>
        <authorList>
            <person name="Aradska J."/>
            <person name="Bulat T."/>
            <person name="Smidak R."/>
            <person name="Sarate P."/>
            <person name="Gangsoo J."/>
            <person name="Sialana F."/>
            <person name="Bilban M."/>
            <person name="Lubec G."/>
        </authorList>
    </citation>
    <scope>NUCLEOTIDE SEQUENCE</scope>
    <source>
        <tissue evidence="2">Skin</tissue>
    </source>
</reference>
<feature type="non-terminal residue" evidence="2">
    <location>
        <position position="1"/>
    </location>
</feature>
<feature type="compositionally biased region" description="Polar residues" evidence="1">
    <location>
        <begin position="107"/>
        <end position="122"/>
    </location>
</feature>
<feature type="region of interest" description="Disordered" evidence="1">
    <location>
        <begin position="101"/>
        <end position="122"/>
    </location>
</feature>
<gene>
    <name evidence="2" type="primary">ORF46036</name>
</gene>
<accession>A0A0B6Z4A5</accession>
<evidence type="ECO:0000313" key="2">
    <source>
        <dbReference type="EMBL" id="CEK62741.1"/>
    </source>
</evidence>
<evidence type="ECO:0000256" key="1">
    <source>
        <dbReference type="SAM" id="MobiDB-lite"/>
    </source>
</evidence>
<dbReference type="AlphaFoldDB" id="A0A0B6Z4A5"/>
<protein>
    <submittedName>
        <fullName evidence="2">Uncharacterized protein</fullName>
    </submittedName>
</protein>
<feature type="compositionally biased region" description="Polar residues" evidence="1">
    <location>
        <begin position="22"/>
        <end position="31"/>
    </location>
</feature>
<dbReference type="EMBL" id="HACG01015876">
    <property type="protein sequence ID" value="CEK62741.1"/>
    <property type="molecule type" value="Transcribed_RNA"/>
</dbReference>
<organism evidence="2">
    <name type="scientific">Arion vulgaris</name>
    <dbReference type="NCBI Taxonomy" id="1028688"/>
    <lineage>
        <taxon>Eukaryota</taxon>
        <taxon>Metazoa</taxon>
        <taxon>Spiralia</taxon>
        <taxon>Lophotrochozoa</taxon>
        <taxon>Mollusca</taxon>
        <taxon>Gastropoda</taxon>
        <taxon>Heterobranchia</taxon>
        <taxon>Euthyneura</taxon>
        <taxon>Panpulmonata</taxon>
        <taxon>Eupulmonata</taxon>
        <taxon>Stylommatophora</taxon>
        <taxon>Helicina</taxon>
        <taxon>Arionoidea</taxon>
        <taxon>Arionidae</taxon>
        <taxon>Arion</taxon>
    </lineage>
</organism>